<feature type="transmembrane region" description="Helical" evidence="5">
    <location>
        <begin position="127"/>
        <end position="152"/>
    </location>
</feature>
<dbReference type="PRINTS" id="PR00237">
    <property type="entry name" value="GPCRRHODOPSN"/>
</dbReference>
<evidence type="ECO:0000256" key="5">
    <source>
        <dbReference type="SAM" id="Phobius"/>
    </source>
</evidence>
<evidence type="ECO:0000313" key="8">
    <source>
        <dbReference type="Proteomes" id="UP001201812"/>
    </source>
</evidence>
<gene>
    <name evidence="7" type="ORF">DdX_07974</name>
</gene>
<evidence type="ECO:0000256" key="2">
    <source>
        <dbReference type="ARBA" id="ARBA00022692"/>
    </source>
</evidence>
<dbReference type="GO" id="GO:0016020">
    <property type="term" value="C:membrane"/>
    <property type="evidence" value="ECO:0007669"/>
    <property type="project" value="UniProtKB-SubCell"/>
</dbReference>
<dbReference type="EMBL" id="JAKKPZ010000011">
    <property type="protein sequence ID" value="KAI1715650.1"/>
    <property type="molecule type" value="Genomic_DNA"/>
</dbReference>
<dbReference type="Proteomes" id="UP001201812">
    <property type="component" value="Unassembled WGS sequence"/>
</dbReference>
<reference evidence="7" key="1">
    <citation type="submission" date="2022-01" db="EMBL/GenBank/DDBJ databases">
        <title>Genome Sequence Resource for Two Populations of Ditylenchus destructor, the Migratory Endoparasitic Phytonematode.</title>
        <authorList>
            <person name="Zhang H."/>
            <person name="Lin R."/>
            <person name="Xie B."/>
        </authorList>
    </citation>
    <scope>NUCLEOTIDE SEQUENCE</scope>
    <source>
        <strain evidence="7">BazhouSP</strain>
    </source>
</reference>
<dbReference type="AlphaFoldDB" id="A0AAD4N2P0"/>
<comment type="caution">
    <text evidence="7">The sequence shown here is derived from an EMBL/GenBank/DDBJ whole genome shotgun (WGS) entry which is preliminary data.</text>
</comment>
<keyword evidence="3 5" id="KW-1133">Transmembrane helix</keyword>
<dbReference type="Pfam" id="PF00001">
    <property type="entry name" value="7tm_1"/>
    <property type="match status" value="1"/>
</dbReference>
<feature type="transmembrane region" description="Helical" evidence="5">
    <location>
        <begin position="173"/>
        <end position="191"/>
    </location>
</feature>
<feature type="transmembrane region" description="Helical" evidence="5">
    <location>
        <begin position="298"/>
        <end position="319"/>
    </location>
</feature>
<evidence type="ECO:0000256" key="3">
    <source>
        <dbReference type="ARBA" id="ARBA00022989"/>
    </source>
</evidence>
<dbReference type="PANTHER" id="PTHR46709">
    <property type="entry name" value="PROTEIN CBG23488-RELATED"/>
    <property type="match status" value="1"/>
</dbReference>
<name>A0AAD4N2P0_9BILA</name>
<dbReference type="PANTHER" id="PTHR46709:SF8">
    <property type="entry name" value="G-PROTEIN COUPLED RECEPTORS FAMILY 1 PROFILE DOMAIN-CONTAINING PROTEIN"/>
    <property type="match status" value="1"/>
</dbReference>
<protein>
    <submittedName>
        <fullName evidence="7">7 transmembrane receptor (Rhodopsin family) domain-containing protein</fullName>
    </submittedName>
</protein>
<comment type="subcellular location">
    <subcellularLocation>
        <location evidence="1">Membrane</location>
    </subcellularLocation>
</comment>
<organism evidence="7 8">
    <name type="scientific">Ditylenchus destructor</name>
    <dbReference type="NCBI Taxonomy" id="166010"/>
    <lineage>
        <taxon>Eukaryota</taxon>
        <taxon>Metazoa</taxon>
        <taxon>Ecdysozoa</taxon>
        <taxon>Nematoda</taxon>
        <taxon>Chromadorea</taxon>
        <taxon>Rhabditida</taxon>
        <taxon>Tylenchina</taxon>
        <taxon>Tylenchomorpha</taxon>
        <taxon>Sphaerularioidea</taxon>
        <taxon>Anguinidae</taxon>
        <taxon>Anguininae</taxon>
        <taxon>Ditylenchus</taxon>
    </lineage>
</organism>
<dbReference type="CDD" id="cd14978">
    <property type="entry name" value="7tmA_FMRFamide_R-like"/>
    <property type="match status" value="1"/>
</dbReference>
<sequence length="371" mass="42145">MHSDRNNDNLLFATGEASYVTDASHTSDLDDQECAHQPLLLLTFKLVLVGVIGASIALLSIANNLILLYTFLSSKRRPERNLTYLTCLSFCDLLISIFYITIMSVQVYAEFFEYFPLFAAWHDCLPILFTLSNVTSATGSFLLVAATIERYLQTMKSARSVFLCKKMSEHRHFGVFLAIMIGMIFRGSIFFEIEIYRLPHCTGLSSMGVVLSQIASNPYYDSIWRFWIRRIVTIFLPFFVLAYCNSAILYSVQSDEAKDQRVKTLMLFLAKGTPRRYVQRPFRPSIQKSPRVRSATRMLIAVVSCYLIANLLDVILATWEYIDGESLAEMSAFYTVATDISSLLSVLSSCLRLPIYLLIGDRLLQIEAIFV</sequence>
<evidence type="ECO:0000259" key="6">
    <source>
        <dbReference type="PROSITE" id="PS50262"/>
    </source>
</evidence>
<feature type="transmembrane region" description="Helical" evidence="5">
    <location>
        <begin position="227"/>
        <end position="252"/>
    </location>
</feature>
<keyword evidence="8" id="KW-1185">Reference proteome</keyword>
<evidence type="ECO:0000313" key="7">
    <source>
        <dbReference type="EMBL" id="KAI1715650.1"/>
    </source>
</evidence>
<dbReference type="PROSITE" id="PS50262">
    <property type="entry name" value="G_PROTEIN_RECEP_F1_2"/>
    <property type="match status" value="1"/>
</dbReference>
<dbReference type="GO" id="GO:0004930">
    <property type="term" value="F:G protein-coupled receptor activity"/>
    <property type="evidence" value="ECO:0007669"/>
    <property type="project" value="InterPro"/>
</dbReference>
<keyword evidence="4 5" id="KW-0472">Membrane</keyword>
<proteinExistence type="predicted"/>
<evidence type="ECO:0000256" key="4">
    <source>
        <dbReference type="ARBA" id="ARBA00023136"/>
    </source>
</evidence>
<dbReference type="InterPro" id="IPR017452">
    <property type="entry name" value="GPCR_Rhodpsn_7TM"/>
</dbReference>
<feature type="transmembrane region" description="Helical" evidence="5">
    <location>
        <begin position="331"/>
        <end position="359"/>
    </location>
</feature>
<feature type="transmembrane region" description="Helical" evidence="5">
    <location>
        <begin position="84"/>
        <end position="107"/>
    </location>
</feature>
<dbReference type="Gene3D" id="1.20.1070.10">
    <property type="entry name" value="Rhodopsin 7-helix transmembrane proteins"/>
    <property type="match status" value="1"/>
</dbReference>
<dbReference type="InterPro" id="IPR000276">
    <property type="entry name" value="GPCR_Rhodpsn"/>
</dbReference>
<dbReference type="SUPFAM" id="SSF81321">
    <property type="entry name" value="Family A G protein-coupled receptor-like"/>
    <property type="match status" value="1"/>
</dbReference>
<evidence type="ECO:0000256" key="1">
    <source>
        <dbReference type="ARBA" id="ARBA00004370"/>
    </source>
</evidence>
<keyword evidence="2 5" id="KW-0812">Transmembrane</keyword>
<feature type="transmembrane region" description="Helical" evidence="5">
    <location>
        <begin position="46"/>
        <end position="72"/>
    </location>
</feature>
<accession>A0AAD4N2P0</accession>
<keyword evidence="7" id="KW-0675">Receptor</keyword>
<feature type="domain" description="G-protein coupled receptors family 1 profile" evidence="6">
    <location>
        <begin position="63"/>
        <end position="356"/>
    </location>
</feature>